<dbReference type="OrthoDB" id="4045at2"/>
<comment type="caution">
    <text evidence="11">The sequence shown here is derived from an EMBL/GenBank/DDBJ whole genome shotgun (WGS) entry which is preliminary data.</text>
</comment>
<evidence type="ECO:0000313" key="11">
    <source>
        <dbReference type="EMBL" id="EHO63640.1"/>
    </source>
</evidence>
<dbReference type="PANTHER" id="PTHR30625:SF15">
    <property type="entry name" value="BIOPOLYMER TRANSPORT PROTEIN EXBB"/>
    <property type="match status" value="1"/>
</dbReference>
<evidence type="ECO:0000313" key="12">
    <source>
        <dbReference type="Proteomes" id="UP000003277"/>
    </source>
</evidence>
<protein>
    <recommendedName>
        <fullName evidence="10">MotA/TolQ/ExbB proton channel domain-containing protein</fullName>
    </recommendedName>
</protein>
<dbReference type="RefSeq" id="WP_008859161.1">
    <property type="nucleotide sequence ID" value="NZ_JH591187.1"/>
</dbReference>
<keyword evidence="2 8" id="KW-0813">Transport</keyword>
<dbReference type="EMBL" id="ADLT01000015">
    <property type="protein sequence ID" value="EHO63640.1"/>
    <property type="molecule type" value="Genomic_DNA"/>
</dbReference>
<dbReference type="HOGENOM" id="CLU_053325_4_5_9"/>
<feature type="transmembrane region" description="Helical" evidence="9">
    <location>
        <begin position="12"/>
        <end position="29"/>
    </location>
</feature>
<evidence type="ECO:0000256" key="1">
    <source>
        <dbReference type="ARBA" id="ARBA00004651"/>
    </source>
</evidence>
<feature type="transmembrane region" description="Helical" evidence="9">
    <location>
        <begin position="110"/>
        <end position="131"/>
    </location>
</feature>
<keyword evidence="5 8" id="KW-0653">Protein transport</keyword>
<name>H1CZ69_9FIRM</name>
<dbReference type="Pfam" id="PF01618">
    <property type="entry name" value="MotA_ExbB"/>
    <property type="match status" value="1"/>
</dbReference>
<feature type="domain" description="MotA/TolQ/ExbB proton channel" evidence="10">
    <location>
        <begin position="89"/>
        <end position="187"/>
    </location>
</feature>
<keyword evidence="12" id="KW-1185">Reference proteome</keyword>
<dbReference type="InterPro" id="IPR050790">
    <property type="entry name" value="ExbB/TolQ_transport"/>
</dbReference>
<reference evidence="11 12" key="1">
    <citation type="submission" date="2011-11" db="EMBL/GenBank/DDBJ databases">
        <title>The Genome Sequence of Dialister succinatiphilus YIT 11850.</title>
        <authorList>
            <consortium name="The Broad Institute Genome Sequencing Platform"/>
            <person name="Earl A."/>
            <person name="Ward D."/>
            <person name="Feldgarden M."/>
            <person name="Gevers D."/>
            <person name="Morotomi M."/>
            <person name="Young S.K."/>
            <person name="Zeng Q."/>
            <person name="Gargeya S."/>
            <person name="Fitzgerald M."/>
            <person name="Haas B."/>
            <person name="Abouelleil A."/>
            <person name="Alvarado L."/>
            <person name="Arachchi H.M."/>
            <person name="Berlin A."/>
            <person name="Brown A."/>
            <person name="Chapman S.B."/>
            <person name="Dunbar C."/>
            <person name="Gearin G."/>
            <person name="Goldberg J."/>
            <person name="Griggs A."/>
            <person name="Gujja S."/>
            <person name="Heiman D."/>
            <person name="Howarth C."/>
            <person name="Lui A."/>
            <person name="MacDonald P.J.P."/>
            <person name="Montmayeur A."/>
            <person name="Murphy C."/>
            <person name="Neiman D."/>
            <person name="Pearson M."/>
            <person name="Priest M."/>
            <person name="Roberts A."/>
            <person name="Saif S."/>
            <person name="Shea T."/>
            <person name="Sisk P."/>
            <person name="Stolte C."/>
            <person name="Sykes S."/>
            <person name="Wortman J."/>
            <person name="Nusbaum C."/>
            <person name="Birren B."/>
        </authorList>
    </citation>
    <scope>NUCLEOTIDE SEQUENCE [LARGE SCALE GENOMIC DNA]</scope>
    <source>
        <strain evidence="11 12">YIT 11850</strain>
    </source>
</reference>
<proteinExistence type="inferred from homology"/>
<dbReference type="STRING" id="742743.HMPREF9453_00657"/>
<evidence type="ECO:0000256" key="9">
    <source>
        <dbReference type="SAM" id="Phobius"/>
    </source>
</evidence>
<evidence type="ECO:0000256" key="2">
    <source>
        <dbReference type="ARBA" id="ARBA00022448"/>
    </source>
</evidence>
<dbReference type="InterPro" id="IPR002898">
    <property type="entry name" value="MotA_ExbB_proton_chnl"/>
</dbReference>
<dbReference type="PATRIC" id="fig|742743.3.peg.669"/>
<evidence type="ECO:0000256" key="8">
    <source>
        <dbReference type="RuleBase" id="RU004057"/>
    </source>
</evidence>
<accession>H1CZ69</accession>
<organism evidence="11 12">
    <name type="scientific">Dialister succinatiphilus YIT 11850</name>
    <dbReference type="NCBI Taxonomy" id="742743"/>
    <lineage>
        <taxon>Bacteria</taxon>
        <taxon>Bacillati</taxon>
        <taxon>Bacillota</taxon>
        <taxon>Negativicutes</taxon>
        <taxon>Veillonellales</taxon>
        <taxon>Veillonellaceae</taxon>
        <taxon>Dialister</taxon>
    </lineage>
</organism>
<keyword evidence="4 9" id="KW-0812">Transmembrane</keyword>
<evidence type="ECO:0000256" key="6">
    <source>
        <dbReference type="ARBA" id="ARBA00022989"/>
    </source>
</evidence>
<evidence type="ECO:0000259" key="10">
    <source>
        <dbReference type="Pfam" id="PF01618"/>
    </source>
</evidence>
<dbReference type="Proteomes" id="UP000003277">
    <property type="component" value="Unassembled WGS sequence"/>
</dbReference>
<dbReference type="GO" id="GO:0005886">
    <property type="term" value="C:plasma membrane"/>
    <property type="evidence" value="ECO:0007669"/>
    <property type="project" value="UniProtKB-SubCell"/>
</dbReference>
<dbReference type="AlphaFoldDB" id="H1CZ69"/>
<dbReference type="PANTHER" id="PTHR30625">
    <property type="entry name" value="PROTEIN TOLQ"/>
    <property type="match status" value="1"/>
</dbReference>
<comment type="similarity">
    <text evidence="8">Belongs to the exbB/tolQ family.</text>
</comment>
<sequence>MDFLHLFRAGGFMMYPLILCSLVVVAIFIERFRYYRSNRSHVDQLGREIPKYLEKRDYEGLKTLLQQDGGIPASVVLAGVEHMNLKVDQTSLIEGAASHAAGLLKNYLNYLDVIVTLSPLMGLLGTVIGMIGSFNVLSVSNGQPFAVTGGVAEALVCTATGLFVAIIALIAYTYLSQQVSHFVSDMEKLGTLYLAIVEAKEQ</sequence>
<evidence type="ECO:0000256" key="5">
    <source>
        <dbReference type="ARBA" id="ARBA00022927"/>
    </source>
</evidence>
<keyword evidence="7 9" id="KW-0472">Membrane</keyword>
<evidence type="ECO:0000256" key="7">
    <source>
        <dbReference type="ARBA" id="ARBA00023136"/>
    </source>
</evidence>
<dbReference type="GO" id="GO:0017038">
    <property type="term" value="P:protein import"/>
    <property type="evidence" value="ECO:0007669"/>
    <property type="project" value="TreeGrafter"/>
</dbReference>
<gene>
    <name evidence="11" type="ORF">HMPREF9453_00657</name>
</gene>
<evidence type="ECO:0000256" key="4">
    <source>
        <dbReference type="ARBA" id="ARBA00022692"/>
    </source>
</evidence>
<comment type="subcellular location">
    <subcellularLocation>
        <location evidence="1">Cell membrane</location>
        <topology evidence="1">Multi-pass membrane protein</topology>
    </subcellularLocation>
    <subcellularLocation>
        <location evidence="8">Membrane</location>
        <topology evidence="8">Multi-pass membrane protein</topology>
    </subcellularLocation>
</comment>
<dbReference type="eggNOG" id="COG0811">
    <property type="taxonomic scope" value="Bacteria"/>
</dbReference>
<feature type="transmembrane region" description="Helical" evidence="9">
    <location>
        <begin position="151"/>
        <end position="175"/>
    </location>
</feature>
<keyword evidence="3" id="KW-1003">Cell membrane</keyword>
<evidence type="ECO:0000256" key="3">
    <source>
        <dbReference type="ARBA" id="ARBA00022475"/>
    </source>
</evidence>
<keyword evidence="6 9" id="KW-1133">Transmembrane helix</keyword>